<proteinExistence type="predicted"/>
<protein>
    <recommendedName>
        <fullName evidence="2">DUF7746 domain-containing protein</fullName>
    </recommendedName>
</protein>
<evidence type="ECO:0000313" key="3">
    <source>
        <dbReference type="EMBL" id="KJB32153.1"/>
    </source>
</evidence>
<dbReference type="Pfam" id="PF24925">
    <property type="entry name" value="DUF7746"/>
    <property type="match status" value="1"/>
</dbReference>
<dbReference type="Proteomes" id="UP000032304">
    <property type="component" value="Chromosome 5"/>
</dbReference>
<dbReference type="Gramene" id="KJB32153">
    <property type="protein sequence ID" value="KJB32153"/>
    <property type="gene ID" value="B456_005G226600"/>
</dbReference>
<accession>A0A0D2PXW8</accession>
<dbReference type="Pfam" id="PF22909">
    <property type="entry name" value="Caulimovir_coat_dom"/>
    <property type="match status" value="1"/>
</dbReference>
<name>A0A0D2PXW8_GOSRA</name>
<evidence type="ECO:0000313" key="4">
    <source>
        <dbReference type="Proteomes" id="UP000032304"/>
    </source>
</evidence>
<dbReference type="PANTHER" id="PTHR33054:SF9">
    <property type="entry name" value="CCHC-TYPE DOMAIN-CONTAINING PROTEIN"/>
    <property type="match status" value="1"/>
</dbReference>
<gene>
    <name evidence="3" type="ORF">B456_005G226600</name>
</gene>
<feature type="region of interest" description="Disordered" evidence="1">
    <location>
        <begin position="333"/>
        <end position="352"/>
    </location>
</feature>
<dbReference type="eggNOG" id="ENOG502QWP8">
    <property type="taxonomic scope" value="Eukaryota"/>
</dbReference>
<dbReference type="PANTHER" id="PTHR33054">
    <property type="entry name" value="CCHC-TYPE DOMAIN-CONTAINING PROTEIN"/>
    <property type="match status" value="1"/>
</dbReference>
<feature type="domain" description="DUF7746" evidence="2">
    <location>
        <begin position="93"/>
        <end position="174"/>
    </location>
</feature>
<dbReference type="EMBL" id="CM001744">
    <property type="protein sequence ID" value="KJB32153.1"/>
    <property type="molecule type" value="Genomic_DNA"/>
</dbReference>
<organism evidence="3 4">
    <name type="scientific">Gossypium raimondii</name>
    <name type="common">Peruvian cotton</name>
    <name type="synonym">Gossypium klotzschianum subsp. raimondii</name>
    <dbReference type="NCBI Taxonomy" id="29730"/>
    <lineage>
        <taxon>Eukaryota</taxon>
        <taxon>Viridiplantae</taxon>
        <taxon>Streptophyta</taxon>
        <taxon>Embryophyta</taxon>
        <taxon>Tracheophyta</taxon>
        <taxon>Spermatophyta</taxon>
        <taxon>Magnoliopsida</taxon>
        <taxon>eudicotyledons</taxon>
        <taxon>Gunneridae</taxon>
        <taxon>Pentapetalae</taxon>
        <taxon>rosids</taxon>
        <taxon>malvids</taxon>
        <taxon>Malvales</taxon>
        <taxon>Malvaceae</taxon>
        <taxon>Malvoideae</taxon>
        <taxon>Gossypium</taxon>
    </lineage>
</organism>
<dbReference type="AlphaFoldDB" id="A0A0D2PXW8"/>
<evidence type="ECO:0000256" key="1">
    <source>
        <dbReference type="SAM" id="MobiDB-lite"/>
    </source>
</evidence>
<keyword evidence="4" id="KW-1185">Reference proteome</keyword>
<reference evidence="3 4" key="1">
    <citation type="journal article" date="2012" name="Nature">
        <title>Repeated polyploidization of Gossypium genomes and the evolution of spinnable cotton fibres.</title>
        <authorList>
            <person name="Paterson A.H."/>
            <person name="Wendel J.F."/>
            <person name="Gundlach H."/>
            <person name="Guo H."/>
            <person name="Jenkins J."/>
            <person name="Jin D."/>
            <person name="Llewellyn D."/>
            <person name="Showmaker K.C."/>
            <person name="Shu S."/>
            <person name="Udall J."/>
            <person name="Yoo M.J."/>
            <person name="Byers R."/>
            <person name="Chen W."/>
            <person name="Doron-Faigenboim A."/>
            <person name="Duke M.V."/>
            <person name="Gong L."/>
            <person name="Grimwood J."/>
            <person name="Grover C."/>
            <person name="Grupp K."/>
            <person name="Hu G."/>
            <person name="Lee T.H."/>
            <person name="Li J."/>
            <person name="Lin L."/>
            <person name="Liu T."/>
            <person name="Marler B.S."/>
            <person name="Page J.T."/>
            <person name="Roberts A.W."/>
            <person name="Romanel E."/>
            <person name="Sanders W.S."/>
            <person name="Szadkowski E."/>
            <person name="Tan X."/>
            <person name="Tang H."/>
            <person name="Xu C."/>
            <person name="Wang J."/>
            <person name="Wang Z."/>
            <person name="Zhang D."/>
            <person name="Zhang L."/>
            <person name="Ashrafi H."/>
            <person name="Bedon F."/>
            <person name="Bowers J.E."/>
            <person name="Brubaker C.L."/>
            <person name="Chee P.W."/>
            <person name="Das S."/>
            <person name="Gingle A.R."/>
            <person name="Haigler C.H."/>
            <person name="Harker D."/>
            <person name="Hoffmann L.V."/>
            <person name="Hovav R."/>
            <person name="Jones D.C."/>
            <person name="Lemke C."/>
            <person name="Mansoor S."/>
            <person name="ur Rahman M."/>
            <person name="Rainville L.N."/>
            <person name="Rambani A."/>
            <person name="Reddy U.K."/>
            <person name="Rong J.K."/>
            <person name="Saranga Y."/>
            <person name="Scheffler B.E."/>
            <person name="Scheffler J.A."/>
            <person name="Stelly D.M."/>
            <person name="Triplett B.A."/>
            <person name="Van Deynze A."/>
            <person name="Vaslin M.F."/>
            <person name="Waghmare V.N."/>
            <person name="Walford S.A."/>
            <person name="Wright R.J."/>
            <person name="Zaki E.A."/>
            <person name="Zhang T."/>
            <person name="Dennis E.S."/>
            <person name="Mayer K.F."/>
            <person name="Peterson D.G."/>
            <person name="Rokhsar D.S."/>
            <person name="Wang X."/>
            <person name="Schmutz J."/>
        </authorList>
    </citation>
    <scope>NUCLEOTIDE SEQUENCE [LARGE SCALE GENOMIC DNA]</scope>
</reference>
<dbReference type="OMA" id="NDDQGRI"/>
<sequence>MRFQKSQNDFLTEIQNRLDALESYKSKLIAPDTPIQAQYSVNTLHQSSQSDSDQSDEQQINKMAWKEPKILYYPKTTAPDLNIEEKPGFQNKYNANTIYEWNIDGMSEYNNLSLLQQMTMVSNVYKTQNQNGLISDHAIANLLVAGFTGQLKGWWDHALTKTQQEEILKAIKNDDQGRIILDEQGREIQYAIAILIFSISKHFIGDLSHLKDRNSKLLSNLKCKKLTDFKRYKDVFMTRVMQRSDNQQPFWKEKFLVGLPTLLGEKVRNQIRKITEDISQNIVKLKEKNNNLNLDEEIEPSINMLNEILLETTSSENDTFTETNELQIDELHTSQSSGDENELSINMLTKDQ</sequence>
<evidence type="ECO:0000259" key="2">
    <source>
        <dbReference type="Pfam" id="PF24925"/>
    </source>
</evidence>
<dbReference type="InterPro" id="IPR056648">
    <property type="entry name" value="DUF7746"/>
</dbReference>